<name>A0A382CYD1_9ZZZZ</name>
<dbReference type="Gene3D" id="2.60.120.330">
    <property type="entry name" value="B-lactam Antibiotic, Isopenicillin N Synthase, Chain"/>
    <property type="match status" value="1"/>
</dbReference>
<accession>A0A382CYD1</accession>
<dbReference type="EMBL" id="UINC01036702">
    <property type="protein sequence ID" value="SVB31075.1"/>
    <property type="molecule type" value="Genomic_DNA"/>
</dbReference>
<dbReference type="SUPFAM" id="SSF51197">
    <property type="entry name" value="Clavaminate synthase-like"/>
    <property type="match status" value="1"/>
</dbReference>
<dbReference type="AlphaFoldDB" id="A0A382CYD1"/>
<protein>
    <recommendedName>
        <fullName evidence="2">Aspartyl/asparaginy/proline hydroxylase domain-containing protein</fullName>
    </recommendedName>
</protein>
<evidence type="ECO:0008006" key="2">
    <source>
        <dbReference type="Google" id="ProtNLM"/>
    </source>
</evidence>
<proteinExistence type="predicted"/>
<reference evidence="1" key="1">
    <citation type="submission" date="2018-05" db="EMBL/GenBank/DDBJ databases">
        <authorList>
            <person name="Lanie J.A."/>
            <person name="Ng W.-L."/>
            <person name="Kazmierczak K.M."/>
            <person name="Andrzejewski T.M."/>
            <person name="Davidsen T.M."/>
            <person name="Wayne K.J."/>
            <person name="Tettelin H."/>
            <person name="Glass J.I."/>
            <person name="Rusch D."/>
            <person name="Podicherti R."/>
            <person name="Tsui H.-C.T."/>
            <person name="Winkler M.E."/>
        </authorList>
    </citation>
    <scope>NUCLEOTIDE SEQUENCE</scope>
</reference>
<evidence type="ECO:0000313" key="1">
    <source>
        <dbReference type="EMBL" id="SVB31075.1"/>
    </source>
</evidence>
<dbReference type="InterPro" id="IPR027443">
    <property type="entry name" value="IPNS-like_sf"/>
</dbReference>
<sequence length="142" mass="16593">MDSLLQYNKEHNTQLTERDFNTPTPIYDIFKDILDPIKEHLVRCHVLQLRPGGYFPAHIDSYGLDIESFRLLIPLENMNPAHSYMIMDERVLHWDYGALYFVNTCKQHLLFNCGYDNMTMVVLNVLLNKESAGYVLSHANMI</sequence>
<organism evidence="1">
    <name type="scientific">marine metagenome</name>
    <dbReference type="NCBI Taxonomy" id="408172"/>
    <lineage>
        <taxon>unclassified sequences</taxon>
        <taxon>metagenomes</taxon>
        <taxon>ecological metagenomes</taxon>
    </lineage>
</organism>
<gene>
    <name evidence="1" type="ORF">METZ01_LOCUS183929</name>
</gene>